<evidence type="ECO:0000313" key="2">
    <source>
        <dbReference type="EMBL" id="CAF9935091.1"/>
    </source>
</evidence>
<feature type="compositionally biased region" description="Basic residues" evidence="1">
    <location>
        <begin position="302"/>
        <end position="311"/>
    </location>
</feature>
<organism evidence="2 3">
    <name type="scientific">Imshaugia aleurites</name>
    <dbReference type="NCBI Taxonomy" id="172621"/>
    <lineage>
        <taxon>Eukaryota</taxon>
        <taxon>Fungi</taxon>
        <taxon>Dikarya</taxon>
        <taxon>Ascomycota</taxon>
        <taxon>Pezizomycotina</taxon>
        <taxon>Lecanoromycetes</taxon>
        <taxon>OSLEUM clade</taxon>
        <taxon>Lecanoromycetidae</taxon>
        <taxon>Lecanorales</taxon>
        <taxon>Lecanorineae</taxon>
        <taxon>Parmeliaceae</taxon>
        <taxon>Imshaugia</taxon>
    </lineage>
</organism>
<reference evidence="2" key="1">
    <citation type="submission" date="2021-03" db="EMBL/GenBank/DDBJ databases">
        <authorList>
            <person name="Tagirdzhanova G."/>
        </authorList>
    </citation>
    <scope>NUCLEOTIDE SEQUENCE</scope>
</reference>
<name>A0A8H3G8V2_9LECA</name>
<comment type="caution">
    <text evidence="2">The sequence shown here is derived from an EMBL/GenBank/DDBJ whole genome shotgun (WGS) entry which is preliminary data.</text>
</comment>
<accession>A0A8H3G8V2</accession>
<proteinExistence type="predicted"/>
<dbReference type="Proteomes" id="UP000664534">
    <property type="component" value="Unassembled WGS sequence"/>
</dbReference>
<dbReference type="EMBL" id="CAJPDT010000081">
    <property type="protein sequence ID" value="CAF9935091.1"/>
    <property type="molecule type" value="Genomic_DNA"/>
</dbReference>
<feature type="compositionally biased region" description="Polar residues" evidence="1">
    <location>
        <begin position="242"/>
        <end position="254"/>
    </location>
</feature>
<feature type="compositionally biased region" description="Low complexity" evidence="1">
    <location>
        <begin position="224"/>
        <end position="240"/>
    </location>
</feature>
<feature type="compositionally biased region" description="Basic residues" evidence="1">
    <location>
        <begin position="268"/>
        <end position="281"/>
    </location>
</feature>
<evidence type="ECO:0000256" key="1">
    <source>
        <dbReference type="SAM" id="MobiDB-lite"/>
    </source>
</evidence>
<gene>
    <name evidence="2" type="ORF">IMSHALPRED_010100</name>
</gene>
<keyword evidence="3" id="KW-1185">Reference proteome</keyword>
<evidence type="ECO:0000313" key="3">
    <source>
        <dbReference type="Proteomes" id="UP000664534"/>
    </source>
</evidence>
<sequence length="311" mass="34911">MSDGHFDRFVAAVYKTENEREVMSYVFPQIVGKTRYPSRQNVKFGNLSPLAKGIVVPQPGYYEGEDPGQGNRTLRGWLERSIVPSLLTNGPFLPNFFAEAKGISSTIRVAQLQACQDGALGSRAMHRVENLGREEEIFDNKARTASVIYHGRGSLEFAIHHHSQPRGPGTDSETCMTSVNSFSLSGDPDRFREGVASFRNIRDYAHRLRKESIENAHRRMGIVTPEPSTIPPRSTRRPLSYHASSVENGISNTRDSSEVEDSDDRNHKQSSKAPLKRKPLKSKVVTATPKRPAKNDPPPPRLRPRRECRRP</sequence>
<dbReference type="AlphaFoldDB" id="A0A8H3G8V2"/>
<dbReference type="OrthoDB" id="3598835at2759"/>
<feature type="region of interest" description="Disordered" evidence="1">
    <location>
        <begin position="216"/>
        <end position="311"/>
    </location>
</feature>
<protein>
    <submittedName>
        <fullName evidence="2">Uncharacterized protein</fullName>
    </submittedName>
</protein>